<feature type="transmembrane region" description="Helical" evidence="1">
    <location>
        <begin position="181"/>
        <end position="201"/>
    </location>
</feature>
<evidence type="ECO:0008006" key="4">
    <source>
        <dbReference type="Google" id="ProtNLM"/>
    </source>
</evidence>
<organism evidence="2 3">
    <name type="scientific">Paramecium pentaurelia</name>
    <dbReference type="NCBI Taxonomy" id="43138"/>
    <lineage>
        <taxon>Eukaryota</taxon>
        <taxon>Sar</taxon>
        <taxon>Alveolata</taxon>
        <taxon>Ciliophora</taxon>
        <taxon>Intramacronucleata</taxon>
        <taxon>Oligohymenophorea</taxon>
        <taxon>Peniculida</taxon>
        <taxon>Parameciidae</taxon>
        <taxon>Paramecium</taxon>
    </lineage>
</organism>
<dbReference type="OrthoDB" id="296409at2759"/>
<feature type="transmembrane region" description="Helical" evidence="1">
    <location>
        <begin position="213"/>
        <end position="235"/>
    </location>
</feature>
<proteinExistence type="predicted"/>
<keyword evidence="1" id="KW-1133">Transmembrane helix</keyword>
<feature type="transmembrane region" description="Helical" evidence="1">
    <location>
        <begin position="120"/>
        <end position="140"/>
    </location>
</feature>
<accession>A0A8S1UFZ3</accession>
<reference evidence="2" key="1">
    <citation type="submission" date="2021-01" db="EMBL/GenBank/DDBJ databases">
        <authorList>
            <consortium name="Genoscope - CEA"/>
            <person name="William W."/>
        </authorList>
    </citation>
    <scope>NUCLEOTIDE SEQUENCE</scope>
</reference>
<protein>
    <recommendedName>
        <fullName evidence="4">Transmembrane protein</fullName>
    </recommendedName>
</protein>
<dbReference type="AlphaFoldDB" id="A0A8S1UFZ3"/>
<comment type="caution">
    <text evidence="2">The sequence shown here is derived from an EMBL/GenBank/DDBJ whole genome shotgun (WGS) entry which is preliminary data.</text>
</comment>
<feature type="transmembrane region" description="Helical" evidence="1">
    <location>
        <begin position="84"/>
        <end position="105"/>
    </location>
</feature>
<gene>
    <name evidence="2" type="ORF">PPENT_87.1.T0390040</name>
</gene>
<evidence type="ECO:0000313" key="3">
    <source>
        <dbReference type="Proteomes" id="UP000689195"/>
    </source>
</evidence>
<feature type="transmembrane region" description="Helical" evidence="1">
    <location>
        <begin position="19"/>
        <end position="37"/>
    </location>
</feature>
<name>A0A8S1UFZ3_9CILI</name>
<evidence type="ECO:0000256" key="1">
    <source>
        <dbReference type="SAM" id="Phobius"/>
    </source>
</evidence>
<keyword evidence="1" id="KW-0812">Transmembrane</keyword>
<feature type="transmembrane region" description="Helical" evidence="1">
    <location>
        <begin position="57"/>
        <end position="77"/>
    </location>
</feature>
<dbReference type="EMBL" id="CAJJDO010000039">
    <property type="protein sequence ID" value="CAD8163097.1"/>
    <property type="molecule type" value="Genomic_DNA"/>
</dbReference>
<evidence type="ECO:0000313" key="2">
    <source>
        <dbReference type="EMBL" id="CAD8163097.1"/>
    </source>
</evidence>
<keyword evidence="3" id="KW-1185">Reference proteome</keyword>
<feature type="transmembrane region" description="Helical" evidence="1">
    <location>
        <begin position="256"/>
        <end position="274"/>
    </location>
</feature>
<dbReference type="Proteomes" id="UP000689195">
    <property type="component" value="Unassembled WGS sequence"/>
</dbReference>
<sequence length="353" mass="40758">MEVLQLEDNQFRYKLMNVFFQYIKNALFILLIGYEGIKLLNIDHDCQLSEITYISTLYHGGIILLLFNVVSACYILYQKHFVRIEYFITYGLNILVFVCMLLFSLQQMIQGRCSIGQLSVKYYIIISIITQLDVLLIMMFKHEFSNRQTNICSNTAVVILLLMTKIDNDCAINAISLEIQLISANILTLLFFTVLNVAINLFPKLREQLTNAFKFVCVLVLCFLILNYLLIVYFVQSGDIKESQECMPLDFITRTYCFLAPVNLIGMIPILASFKFETIDEDEEDISQQQQQQQLPEIISPSRGLPIQNSPSPFQQSKLSLNNNTTPYKIIINNNQLSPDEQFLVGKHQQPQY</sequence>
<keyword evidence="1" id="KW-0472">Membrane</keyword>